<evidence type="ECO:0000313" key="6">
    <source>
        <dbReference type="EMBL" id="RCW70260.1"/>
    </source>
</evidence>
<dbReference type="Gene3D" id="3.50.50.60">
    <property type="entry name" value="FAD/NAD(P)-binding domain"/>
    <property type="match status" value="1"/>
</dbReference>
<keyword evidence="3" id="KW-0274">FAD</keyword>
<reference evidence="6 7" key="1">
    <citation type="submission" date="2018-07" db="EMBL/GenBank/DDBJ databases">
        <title>Genomic Encyclopedia of Type Strains, Phase IV (KMG-IV): sequencing the most valuable type-strain genomes for metagenomic binning, comparative biology and taxonomic classification.</title>
        <authorList>
            <person name="Goeker M."/>
        </authorList>
    </citation>
    <scope>NUCLEOTIDE SEQUENCE [LARGE SCALE GENOMIC DNA]</scope>
    <source>
        <strain evidence="6 7">DSM 21634</strain>
    </source>
</reference>
<dbReference type="InterPro" id="IPR022460">
    <property type="entry name" value="Flavoprotein_PP4765"/>
</dbReference>
<keyword evidence="7" id="KW-1185">Reference proteome</keyword>
<proteinExistence type="predicted"/>
<accession>A0A368XQH0</accession>
<organism evidence="6 7">
    <name type="scientific">Pseudorhodoferax soli</name>
    <dbReference type="NCBI Taxonomy" id="545864"/>
    <lineage>
        <taxon>Bacteria</taxon>
        <taxon>Pseudomonadati</taxon>
        <taxon>Pseudomonadota</taxon>
        <taxon>Betaproteobacteria</taxon>
        <taxon>Burkholderiales</taxon>
        <taxon>Comamonadaceae</taxon>
    </lineage>
</organism>
<dbReference type="EMBL" id="QPJK01000005">
    <property type="protein sequence ID" value="RCW70260.1"/>
    <property type="molecule type" value="Genomic_DNA"/>
</dbReference>
<dbReference type="OrthoDB" id="5288829at2"/>
<gene>
    <name evidence="6" type="ORF">DES41_105201</name>
</gene>
<dbReference type="RefSeq" id="WP_114469215.1">
    <property type="nucleotide sequence ID" value="NZ_QPJK01000005.1"/>
</dbReference>
<comment type="cofactor">
    <cofactor evidence="1">
        <name>FAD</name>
        <dbReference type="ChEBI" id="CHEBI:57692"/>
    </cofactor>
</comment>
<dbReference type="InterPro" id="IPR023166">
    <property type="entry name" value="BaiN-like_dom_sf"/>
</dbReference>
<dbReference type="InterPro" id="IPR055178">
    <property type="entry name" value="RsdA/BaiN/AoA(So)-like_dom"/>
</dbReference>
<protein>
    <recommendedName>
        <fullName evidence="8">NAD(FAD)-utilizing dehydrogenase</fullName>
    </recommendedName>
</protein>
<dbReference type="Gene3D" id="1.10.8.260">
    <property type="entry name" value="HI0933 insert domain-like"/>
    <property type="match status" value="1"/>
</dbReference>
<evidence type="ECO:0000259" key="4">
    <source>
        <dbReference type="Pfam" id="PF03486"/>
    </source>
</evidence>
<dbReference type="Pfam" id="PF03486">
    <property type="entry name" value="HI0933_like"/>
    <property type="match status" value="1"/>
</dbReference>
<feature type="domain" description="RsdA/BaiN/AoA(So)-like Rossmann fold-like" evidence="4">
    <location>
        <begin position="6"/>
        <end position="411"/>
    </location>
</feature>
<dbReference type="PRINTS" id="PR00419">
    <property type="entry name" value="ADXRDTASE"/>
</dbReference>
<dbReference type="Proteomes" id="UP000252884">
    <property type="component" value="Unassembled WGS sequence"/>
</dbReference>
<dbReference type="NCBIfam" id="TIGR00275">
    <property type="entry name" value="aminoacetone oxidase family FAD-binding enzyme"/>
    <property type="match status" value="1"/>
</dbReference>
<dbReference type="InterPro" id="IPR036188">
    <property type="entry name" value="FAD/NAD-bd_sf"/>
</dbReference>
<dbReference type="InterPro" id="IPR004792">
    <property type="entry name" value="BaiN-like"/>
</dbReference>
<dbReference type="PANTHER" id="PTHR42887:SF1">
    <property type="entry name" value="BLR3961 PROTEIN"/>
    <property type="match status" value="1"/>
</dbReference>
<comment type="caution">
    <text evidence="6">The sequence shown here is derived from an EMBL/GenBank/DDBJ whole genome shotgun (WGS) entry which is preliminary data.</text>
</comment>
<name>A0A368XQH0_9BURK</name>
<dbReference type="PANTHER" id="PTHR42887">
    <property type="entry name" value="OS12G0638800 PROTEIN"/>
    <property type="match status" value="1"/>
</dbReference>
<dbReference type="AlphaFoldDB" id="A0A368XQH0"/>
<dbReference type="NCBIfam" id="TIGR03862">
    <property type="entry name" value="flavo_PP4765"/>
    <property type="match status" value="1"/>
</dbReference>
<evidence type="ECO:0000259" key="5">
    <source>
        <dbReference type="Pfam" id="PF22780"/>
    </source>
</evidence>
<dbReference type="InterPro" id="IPR057661">
    <property type="entry name" value="RsdA/BaiN/AoA(So)_Rossmann"/>
</dbReference>
<sequence length="426" mass="44289">MRQALQIAVVGGGPAGLMAAERLARAGLSVDLYDAMPSVGRKFLLAGKGGLNLTHSEDAARFVARFGAQQGAVAGWLARLDAQGVRDWAAGLGVPTFVGTSGRVFPADMKAAPLLRAWLHRLREAGVRLHMRHRWGGWAADGSLQFDAPAGPVQARPAATVLALGGASWPRLGSDAAWVPLLAARQVAITPLAAANCGFDLVPTPRAQAGAGWSAHFAERFAGQPFKSVALRCADGDGGWFARKGEFVATATGIEGSLVYAASRLLREEIDRAGQARLWLDLLPDRTPEQVLAACRHPRGARSLSSHLKSRLGLDGIKLALLHEVLAPETLHDPAALAQAIKAAPLQLAAPRPVAEAISTAGGVALQALDAGLMLQTLPGVFCAGEMLDWEAPTGGYLLTASMASGVVAAEGVLAHLGQASPIHIA</sequence>
<evidence type="ECO:0000256" key="1">
    <source>
        <dbReference type="ARBA" id="ARBA00001974"/>
    </source>
</evidence>
<dbReference type="Pfam" id="PF22780">
    <property type="entry name" value="HI0933_like_1st"/>
    <property type="match status" value="1"/>
</dbReference>
<dbReference type="SUPFAM" id="SSF160996">
    <property type="entry name" value="HI0933 insert domain-like"/>
    <property type="match status" value="1"/>
</dbReference>
<evidence type="ECO:0000313" key="7">
    <source>
        <dbReference type="Proteomes" id="UP000252884"/>
    </source>
</evidence>
<dbReference type="SUPFAM" id="SSF51905">
    <property type="entry name" value="FAD/NAD(P)-binding domain"/>
    <property type="match status" value="1"/>
</dbReference>
<evidence type="ECO:0000256" key="2">
    <source>
        <dbReference type="ARBA" id="ARBA00022630"/>
    </source>
</evidence>
<evidence type="ECO:0000256" key="3">
    <source>
        <dbReference type="ARBA" id="ARBA00022827"/>
    </source>
</evidence>
<keyword evidence="2" id="KW-0285">Flavoprotein</keyword>
<feature type="domain" description="RsdA/BaiN/AoA(So)-like insert" evidence="5">
    <location>
        <begin position="213"/>
        <end position="359"/>
    </location>
</feature>
<evidence type="ECO:0008006" key="8">
    <source>
        <dbReference type="Google" id="ProtNLM"/>
    </source>
</evidence>
<dbReference type="Gene3D" id="2.40.30.10">
    <property type="entry name" value="Translation factors"/>
    <property type="match status" value="1"/>
</dbReference>